<comment type="caution">
    <text evidence="1">The sequence shown here is derived from an EMBL/GenBank/DDBJ whole genome shotgun (WGS) entry which is preliminary data.</text>
</comment>
<evidence type="ECO:0000313" key="2">
    <source>
        <dbReference type="Proteomes" id="UP001234297"/>
    </source>
</evidence>
<evidence type="ECO:0000313" key="1">
    <source>
        <dbReference type="EMBL" id="KAJ8633680.1"/>
    </source>
</evidence>
<dbReference type="Proteomes" id="UP001234297">
    <property type="component" value="Chromosome 8"/>
</dbReference>
<gene>
    <name evidence="1" type="ORF">MRB53_027016</name>
</gene>
<keyword evidence="2" id="KW-1185">Reference proteome</keyword>
<sequence length="177" mass="19803">MDDGHYPNSVRLEPISCEPFGQKGGERPLVLMHEHPSRETSEVTQASDGPWLSIPEKIHLDLDTSFQNVRNEMESTEEVKPSFGARLSKLFFHVKTRESMSNEKCCDDSTALPHVSEEGLSCLGMGGIDGSCIYKGSLVLYVVHDSENYLSHARGLDYNLGYCAQVRRHSFIDLGRI</sequence>
<proteinExistence type="predicted"/>
<dbReference type="EMBL" id="CM056816">
    <property type="protein sequence ID" value="KAJ8633680.1"/>
    <property type="molecule type" value="Genomic_DNA"/>
</dbReference>
<organism evidence="1 2">
    <name type="scientific">Persea americana</name>
    <name type="common">Avocado</name>
    <dbReference type="NCBI Taxonomy" id="3435"/>
    <lineage>
        <taxon>Eukaryota</taxon>
        <taxon>Viridiplantae</taxon>
        <taxon>Streptophyta</taxon>
        <taxon>Embryophyta</taxon>
        <taxon>Tracheophyta</taxon>
        <taxon>Spermatophyta</taxon>
        <taxon>Magnoliopsida</taxon>
        <taxon>Magnoliidae</taxon>
        <taxon>Laurales</taxon>
        <taxon>Lauraceae</taxon>
        <taxon>Persea</taxon>
    </lineage>
</organism>
<reference evidence="1 2" key="1">
    <citation type="journal article" date="2022" name="Hortic Res">
        <title>A haplotype resolved chromosomal level avocado genome allows analysis of novel avocado genes.</title>
        <authorList>
            <person name="Nath O."/>
            <person name="Fletcher S.J."/>
            <person name="Hayward A."/>
            <person name="Shaw L.M."/>
            <person name="Masouleh A.K."/>
            <person name="Furtado A."/>
            <person name="Henry R.J."/>
            <person name="Mitter N."/>
        </authorList>
    </citation>
    <scope>NUCLEOTIDE SEQUENCE [LARGE SCALE GENOMIC DNA]</scope>
    <source>
        <strain evidence="2">cv. Hass</strain>
    </source>
</reference>
<accession>A0ACC2LK83</accession>
<name>A0ACC2LK83_PERAE</name>
<protein>
    <submittedName>
        <fullName evidence="1">Uncharacterized protein</fullName>
    </submittedName>
</protein>